<keyword evidence="1" id="KW-0732">Signal</keyword>
<feature type="chain" id="PRO_5017275737" description="Ig-like domain-containing protein" evidence="1">
    <location>
        <begin position="21"/>
        <end position="575"/>
    </location>
</feature>
<protein>
    <recommendedName>
        <fullName evidence="4">Ig-like domain-containing protein</fullName>
    </recommendedName>
</protein>
<dbReference type="NCBIfam" id="NF047446">
    <property type="entry name" value="barrel_OmpL47"/>
    <property type="match status" value="4"/>
</dbReference>
<dbReference type="AlphaFoldDB" id="A0A385SNH5"/>
<name>A0A385SNH5_9BACT</name>
<reference evidence="3" key="1">
    <citation type="submission" date="2018-09" db="EMBL/GenBank/DDBJ databases">
        <title>Chryseolinea sp. KIS68-18 isolated from soil.</title>
        <authorList>
            <person name="Weon H.-Y."/>
            <person name="Kwon S.-W."/>
            <person name="Lee S.A."/>
        </authorList>
    </citation>
    <scope>NUCLEOTIDE SEQUENCE [LARGE SCALE GENOMIC DNA]</scope>
    <source>
        <strain evidence="3">KIS68-18</strain>
    </source>
</reference>
<keyword evidence="3" id="KW-1185">Reference proteome</keyword>
<accession>A0A385SNH5</accession>
<sequence>MRILFYLICIIFLSQGTVLAQQPTTEPKTYYDANGTLYWNKKLPVYVSLSTSPDPTKGIVLKEENVNHVRPYYLDTEGINWIRSRWATDSTTGVPLVPQREILWPVMSDGLPPITTATPVAKGKFVSAGKVYYSGDISIELKARDAVSGVEATYFNIGDGFKTYSQPFTLPADSKINLKFYSNDHVGNGENADLNNKTLSEFYVDNSAPVSTLTLIGPNVDNIVSLKTKIKLSAQDGSSGVSKTTYGFNKEAGQLYTIPLSLANLKPNENYVRYTSTDNVSNRETEKAYDFFLDAEAPRVEYNVSIDYFKSSIGQVYVSNRSAFELTATDNKAGLNKIYFAVDHATKTDYKAAVNTDQAPGLHKLSYSADDRVENLSKTNTVSYYIDVKAPLIKYQAVGPKLLRNDTLFINKVTKITIASIDAGIGQAGLKKLEYQIDNQAPISYVERFGIEGDGLRNLKITSTDQVNNGSDAGQTIYVDNVPPEIVEVYGVDKIGAKVINDKSYVIYPKELKLYLAARDKNVGTQTVYYKINTGAKAIYTTPLTSFAPGNYSITIQAFDILGNESSKTISFAVE</sequence>
<evidence type="ECO:0000313" key="3">
    <source>
        <dbReference type="Proteomes" id="UP000266183"/>
    </source>
</evidence>
<organism evidence="2 3">
    <name type="scientific">Chryseolinea soli</name>
    <dbReference type="NCBI Taxonomy" id="2321403"/>
    <lineage>
        <taxon>Bacteria</taxon>
        <taxon>Pseudomonadati</taxon>
        <taxon>Bacteroidota</taxon>
        <taxon>Cytophagia</taxon>
        <taxon>Cytophagales</taxon>
        <taxon>Fulvivirgaceae</taxon>
        <taxon>Chryseolinea</taxon>
    </lineage>
</organism>
<proteinExistence type="predicted"/>
<evidence type="ECO:0008006" key="4">
    <source>
        <dbReference type="Google" id="ProtNLM"/>
    </source>
</evidence>
<dbReference type="OrthoDB" id="1111884at2"/>
<evidence type="ECO:0000256" key="1">
    <source>
        <dbReference type="SAM" id="SignalP"/>
    </source>
</evidence>
<dbReference type="InterPro" id="IPR058094">
    <property type="entry name" value="Ig-like_OmpL47-like"/>
</dbReference>
<dbReference type="EMBL" id="CP032382">
    <property type="protein sequence ID" value="AYB32056.1"/>
    <property type="molecule type" value="Genomic_DNA"/>
</dbReference>
<gene>
    <name evidence="2" type="ORF">D4L85_16420</name>
</gene>
<dbReference type="KEGG" id="chk:D4L85_16420"/>
<dbReference type="Proteomes" id="UP000266183">
    <property type="component" value="Chromosome"/>
</dbReference>
<evidence type="ECO:0000313" key="2">
    <source>
        <dbReference type="EMBL" id="AYB32056.1"/>
    </source>
</evidence>
<dbReference type="RefSeq" id="WP_119755317.1">
    <property type="nucleotide sequence ID" value="NZ_CP032382.1"/>
</dbReference>
<feature type="signal peptide" evidence="1">
    <location>
        <begin position="1"/>
        <end position="20"/>
    </location>
</feature>
<dbReference type="Gene3D" id="3.30.1920.20">
    <property type="match status" value="1"/>
</dbReference>